<keyword evidence="2" id="KW-0378">Hydrolase</keyword>
<feature type="domain" description="SMP-30/Gluconolactonase/LRE-like region" evidence="7">
    <location>
        <begin position="95"/>
        <end position="337"/>
    </location>
</feature>
<dbReference type="InterPro" id="IPR005511">
    <property type="entry name" value="SMP-30"/>
</dbReference>
<dbReference type="GO" id="GO:0016787">
    <property type="term" value="F:hydrolase activity"/>
    <property type="evidence" value="ECO:0007669"/>
    <property type="project" value="UniProtKB-KW"/>
</dbReference>
<proteinExistence type="predicted"/>
<feature type="region of interest" description="Disordered" evidence="6">
    <location>
        <begin position="27"/>
        <end position="78"/>
    </location>
</feature>
<keyword evidence="1" id="KW-0677">Repeat</keyword>
<keyword evidence="4" id="KW-0862">Zinc</keyword>
<reference evidence="8 9" key="1">
    <citation type="submission" date="2018-11" db="EMBL/GenBank/DDBJ databases">
        <title>Genomic Encyclopedia of Type Strains, Phase IV (KMG-IV): sequencing the most valuable type-strain genomes for metagenomic binning, comparative biology and taxonomic classification.</title>
        <authorList>
            <person name="Goeker M."/>
        </authorList>
    </citation>
    <scope>NUCLEOTIDE SEQUENCE [LARGE SCALE GENOMIC DNA]</scope>
    <source>
        <strain evidence="8 9">DSM 16974</strain>
    </source>
</reference>
<dbReference type="PROSITE" id="PS51125">
    <property type="entry name" value="NHL"/>
    <property type="match status" value="1"/>
</dbReference>
<dbReference type="AlphaFoldDB" id="A0A3N1NZ28"/>
<evidence type="ECO:0000256" key="1">
    <source>
        <dbReference type="ARBA" id="ARBA00022737"/>
    </source>
</evidence>
<feature type="binding site" evidence="4">
    <location>
        <position position="280"/>
    </location>
    <ligand>
        <name>a divalent metal cation</name>
        <dbReference type="ChEBI" id="CHEBI:60240"/>
    </ligand>
</feature>
<feature type="repeat" description="NHL" evidence="5">
    <location>
        <begin position="279"/>
        <end position="306"/>
    </location>
</feature>
<dbReference type="GO" id="GO:0046872">
    <property type="term" value="F:metal ion binding"/>
    <property type="evidence" value="ECO:0007669"/>
    <property type="project" value="UniProtKB-KW"/>
</dbReference>
<dbReference type="RefSeq" id="WP_123637442.1">
    <property type="nucleotide sequence ID" value="NZ_RJUK01000001.1"/>
</dbReference>
<protein>
    <submittedName>
        <fullName evidence="8">Gluconolactonase</fullName>
    </submittedName>
</protein>
<dbReference type="InterPro" id="IPR013658">
    <property type="entry name" value="SGL"/>
</dbReference>
<dbReference type="PANTHER" id="PTHR47572">
    <property type="entry name" value="LIPOPROTEIN-RELATED"/>
    <property type="match status" value="1"/>
</dbReference>
<organism evidence="8 9">
    <name type="scientific">Marinimicrobium koreense</name>
    <dbReference type="NCBI Taxonomy" id="306545"/>
    <lineage>
        <taxon>Bacteria</taxon>
        <taxon>Pseudomonadati</taxon>
        <taxon>Pseudomonadota</taxon>
        <taxon>Gammaproteobacteria</taxon>
        <taxon>Cellvibrionales</taxon>
        <taxon>Cellvibrionaceae</taxon>
        <taxon>Marinimicrobium</taxon>
    </lineage>
</organism>
<dbReference type="InterPro" id="IPR011042">
    <property type="entry name" value="6-blade_b-propeller_TolB-like"/>
</dbReference>
<feature type="binding site" evidence="4">
    <location>
        <position position="95"/>
    </location>
    <ligand>
        <name>a divalent metal cation</name>
        <dbReference type="ChEBI" id="CHEBI:60240"/>
    </ligand>
</feature>
<dbReference type="OrthoDB" id="241638at2"/>
<keyword evidence="9" id="KW-1185">Reference proteome</keyword>
<dbReference type="PANTHER" id="PTHR47572:SF4">
    <property type="entry name" value="LACTONASE DRP35"/>
    <property type="match status" value="1"/>
</dbReference>
<accession>A0A3N1NZ28</accession>
<evidence type="ECO:0000313" key="9">
    <source>
        <dbReference type="Proteomes" id="UP000273643"/>
    </source>
</evidence>
<sequence>MNTTRHTLAPLSAALTALILWGCEPAEETQPAPEASGNAAASGVEYSDPDNPGTASTPDSHWQCPQDAGQAPSGTLTAERIPGSATTQEEAGLYEGPVWIGGSLYFSDFTFQEGFPSRVQRLTAEGTLETALEDSGSNGLAVDAEGFLMAATHDAKAISRYELSTGDREIVWDEYADSPFNSPNDLTLTRDGAIYFTDPDFQRSAAPGGQPKTRVYRIDSDGVSVVDDTLSNPNGVSLSPDEQTLYVAGGGEQGVLRAYSLDADGQVTGQRDLAEVTVPDGMAIDCLGNIYVTEHTKQRVRVFSPEGESLAEIRVDANITNAAFGGPERQTLYLTGAGTLWQIELDVAGYPY</sequence>
<evidence type="ECO:0000259" key="7">
    <source>
        <dbReference type="Pfam" id="PF08450"/>
    </source>
</evidence>
<dbReference type="SUPFAM" id="SSF63829">
    <property type="entry name" value="Calcium-dependent phosphotriesterase"/>
    <property type="match status" value="1"/>
</dbReference>
<evidence type="ECO:0000256" key="4">
    <source>
        <dbReference type="PIRSR" id="PIRSR605511-2"/>
    </source>
</evidence>
<feature type="binding site" evidence="4">
    <location>
        <position position="234"/>
    </location>
    <ligand>
        <name>a divalent metal cation</name>
        <dbReference type="ChEBI" id="CHEBI:60240"/>
    </ligand>
</feature>
<evidence type="ECO:0000313" key="8">
    <source>
        <dbReference type="EMBL" id="ROQ20257.1"/>
    </source>
</evidence>
<dbReference type="Proteomes" id="UP000273643">
    <property type="component" value="Unassembled WGS sequence"/>
</dbReference>
<dbReference type="Gene3D" id="2.120.10.30">
    <property type="entry name" value="TolB, C-terminal domain"/>
    <property type="match status" value="1"/>
</dbReference>
<feature type="binding site" evidence="4">
    <location>
        <position position="184"/>
    </location>
    <ligand>
        <name>substrate</name>
    </ligand>
</feature>
<dbReference type="Pfam" id="PF08450">
    <property type="entry name" value="SGL"/>
    <property type="match status" value="1"/>
</dbReference>
<comment type="caution">
    <text evidence="8">The sequence shown here is derived from an EMBL/GenBank/DDBJ whole genome shotgun (WGS) entry which is preliminary data.</text>
</comment>
<dbReference type="PRINTS" id="PR01790">
    <property type="entry name" value="SMP30FAMILY"/>
</dbReference>
<gene>
    <name evidence="8" type="ORF">EDC38_0858</name>
</gene>
<evidence type="ECO:0000256" key="5">
    <source>
        <dbReference type="PROSITE-ProRule" id="PRU00504"/>
    </source>
</evidence>
<dbReference type="InterPro" id="IPR001258">
    <property type="entry name" value="NHL_repeat"/>
</dbReference>
<evidence type="ECO:0000256" key="2">
    <source>
        <dbReference type="ARBA" id="ARBA00022801"/>
    </source>
</evidence>
<feature type="active site" description="Proton donor/acceptor" evidence="3">
    <location>
        <position position="280"/>
    </location>
</feature>
<name>A0A3N1NZ28_9GAMM</name>
<comment type="cofactor">
    <cofactor evidence="4">
        <name>Zn(2+)</name>
        <dbReference type="ChEBI" id="CHEBI:29105"/>
    </cofactor>
    <text evidence="4">Binds 1 divalent metal cation per subunit.</text>
</comment>
<keyword evidence="4" id="KW-0479">Metal-binding</keyword>
<dbReference type="InterPro" id="IPR051262">
    <property type="entry name" value="SMP-30/CGR1_Lactonase"/>
</dbReference>
<dbReference type="EMBL" id="RJUK01000001">
    <property type="protein sequence ID" value="ROQ20257.1"/>
    <property type="molecule type" value="Genomic_DNA"/>
</dbReference>
<evidence type="ECO:0000256" key="3">
    <source>
        <dbReference type="PIRSR" id="PIRSR605511-1"/>
    </source>
</evidence>
<evidence type="ECO:0000256" key="6">
    <source>
        <dbReference type="SAM" id="MobiDB-lite"/>
    </source>
</evidence>